<accession>A0A084R030</accession>
<dbReference type="Gene3D" id="3.30.200.20">
    <property type="entry name" value="Phosphorylase Kinase, domain 1"/>
    <property type="match status" value="1"/>
</dbReference>
<protein>
    <recommendedName>
        <fullName evidence="1">Aminoglycoside phosphotransferase domain-containing protein</fullName>
    </recommendedName>
</protein>
<organism evidence="2 3">
    <name type="scientific">Stachybotrys chlorohalonatus (strain IBT 40285)</name>
    <dbReference type="NCBI Taxonomy" id="1283841"/>
    <lineage>
        <taxon>Eukaryota</taxon>
        <taxon>Fungi</taxon>
        <taxon>Dikarya</taxon>
        <taxon>Ascomycota</taxon>
        <taxon>Pezizomycotina</taxon>
        <taxon>Sordariomycetes</taxon>
        <taxon>Hypocreomycetidae</taxon>
        <taxon>Hypocreales</taxon>
        <taxon>Stachybotryaceae</taxon>
        <taxon>Stachybotrys</taxon>
    </lineage>
</organism>
<dbReference type="Gene3D" id="3.90.1200.10">
    <property type="match status" value="1"/>
</dbReference>
<dbReference type="InterPro" id="IPR011009">
    <property type="entry name" value="Kinase-like_dom_sf"/>
</dbReference>
<keyword evidence="3" id="KW-1185">Reference proteome</keyword>
<dbReference type="InParanoid" id="A0A084R030"/>
<gene>
    <name evidence="2" type="ORF">S40285_07973</name>
</gene>
<evidence type="ECO:0000313" key="3">
    <source>
        <dbReference type="Proteomes" id="UP000028524"/>
    </source>
</evidence>
<dbReference type="Pfam" id="PF01636">
    <property type="entry name" value="APH"/>
    <property type="match status" value="1"/>
</dbReference>
<evidence type="ECO:0000313" key="2">
    <source>
        <dbReference type="EMBL" id="KFA69565.1"/>
    </source>
</evidence>
<dbReference type="EMBL" id="KL659427">
    <property type="protein sequence ID" value="KFA69565.1"/>
    <property type="molecule type" value="Genomic_DNA"/>
</dbReference>
<dbReference type="HOGENOM" id="CLU_059226_0_0_1"/>
<reference evidence="2 3" key="1">
    <citation type="journal article" date="2014" name="BMC Genomics">
        <title>Comparative genome sequencing reveals chemotype-specific gene clusters in the toxigenic black mold Stachybotrys.</title>
        <authorList>
            <person name="Semeiks J."/>
            <person name="Borek D."/>
            <person name="Otwinowski Z."/>
            <person name="Grishin N.V."/>
        </authorList>
    </citation>
    <scope>NUCLEOTIDE SEQUENCE [LARGE SCALE GENOMIC DNA]</scope>
    <source>
        <strain evidence="2 3">IBT 40285</strain>
    </source>
</reference>
<sequence>MAAPSPGDVEARVKKNLEGTPYEASALTGLSGGSVNFAYTAALVKPLDDGTKEVFVKHAEPYMKVRPDTALSLDRANFEIECFKRLSETPIIGKTDQGDSHSITVRTPKYYHYDEANANQILEFMPQGITLKDYVPKYYPESSDSSEPEAREIGKTLGSWLKGFHQLAANHADFRAVAEKNGQGQFFRHLVTFAWLKDRVEQYPAVLGDAKDIFAEVEQAVTAELKDPSKTQVIHGDFWTGNLLLSDAPMPQDGGNVILFVVDWEMMHLNVPNADFGLMIAEFYFFSLFKSIPAGLWMLEAMVEAYGPVTEEFAYRTAIQIGAHLVCVLTDLNRLPAEQLEKAAAIGKDIIVHAWNKDRAWFETGDLACIFHQVK</sequence>
<dbReference type="InterPro" id="IPR002575">
    <property type="entry name" value="Aminoglycoside_PTrfase"/>
</dbReference>
<dbReference type="AlphaFoldDB" id="A0A084R030"/>
<dbReference type="STRING" id="1283841.A0A084R030"/>
<evidence type="ECO:0000259" key="1">
    <source>
        <dbReference type="Pfam" id="PF01636"/>
    </source>
</evidence>
<feature type="domain" description="Aminoglycoside phosphotransferase" evidence="1">
    <location>
        <begin position="75"/>
        <end position="283"/>
    </location>
</feature>
<name>A0A084R030_STAC4</name>
<dbReference type="OMA" id="QPQCHEL"/>
<proteinExistence type="predicted"/>
<dbReference type="OrthoDB" id="25129at2759"/>
<dbReference type="Proteomes" id="UP000028524">
    <property type="component" value="Unassembled WGS sequence"/>
</dbReference>
<dbReference type="SUPFAM" id="SSF56112">
    <property type="entry name" value="Protein kinase-like (PK-like)"/>
    <property type="match status" value="1"/>
</dbReference>